<evidence type="ECO:0000313" key="4">
    <source>
        <dbReference type="Proteomes" id="UP000037729"/>
    </source>
</evidence>
<dbReference type="InterPro" id="IPR006015">
    <property type="entry name" value="Universal_stress_UspA"/>
</dbReference>
<dbReference type="EMBL" id="LIUF01000004">
    <property type="protein sequence ID" value="KOX92418.1"/>
    <property type="molecule type" value="Genomic_DNA"/>
</dbReference>
<keyword evidence="4" id="KW-1185">Reference proteome</keyword>
<dbReference type="RefSeq" id="WP_053968623.1">
    <property type="nucleotide sequence ID" value="NZ_LIUF01000004.1"/>
</dbReference>
<dbReference type="Proteomes" id="UP000037729">
    <property type="component" value="Unassembled WGS sequence"/>
</dbReference>
<dbReference type="InterPro" id="IPR006016">
    <property type="entry name" value="UspA"/>
</dbReference>
<dbReference type="PATRIC" id="fig|1705562.3.peg.3336"/>
<name>A0A0M9AJ02_9EURY</name>
<dbReference type="CDD" id="cd00293">
    <property type="entry name" value="USP-like"/>
    <property type="match status" value="2"/>
</dbReference>
<feature type="domain" description="UspA" evidence="2">
    <location>
        <begin position="1"/>
        <end position="131"/>
    </location>
</feature>
<dbReference type="STRING" id="1705562.AMS69_13715"/>
<protein>
    <recommendedName>
        <fullName evidence="2">UspA domain-containing protein</fullName>
    </recommendedName>
</protein>
<dbReference type="PRINTS" id="PR01438">
    <property type="entry name" value="UNVRSLSTRESS"/>
</dbReference>
<gene>
    <name evidence="3" type="ORF">AMS69_13715</name>
</gene>
<comment type="similarity">
    <text evidence="1">Belongs to the universal stress protein A family.</text>
</comment>
<comment type="caution">
    <text evidence="3">The sequence shown here is derived from an EMBL/GenBank/DDBJ whole genome shotgun (WGS) entry which is preliminary data.</text>
</comment>
<sequence length="277" mass="29704">MYDRILVPTDGSPSAEAAARHGLVIAEAFGASVHVISVTGERERDERLAKAQAKDAISHLEELFEQESDLSCQSVIEQGTPYEAILSYASENDIDLIVMGTHGRRGLSRVLLGSVTERVIRLSNDPVVAVPPHAIGREREGYDKILIPTDGSPGATAAVEHGISIAERLEASVRVLCVIEGETGLPPIGDALRDEAVEVLEAVSERASDRDVSLTTHVQPGIPHEVINNFVSAHGIDLITMGTHGRSGIRRHLLGSVTERVLRTSDAPVLTVRQDTG</sequence>
<dbReference type="AlphaFoldDB" id="A0A0M9AJ02"/>
<accession>A0A0M9AJ02</accession>
<dbReference type="InterPro" id="IPR014729">
    <property type="entry name" value="Rossmann-like_a/b/a_fold"/>
</dbReference>
<dbReference type="SUPFAM" id="SSF52402">
    <property type="entry name" value="Adenine nucleotide alpha hydrolases-like"/>
    <property type="match status" value="2"/>
</dbReference>
<reference evidence="3 4" key="1">
    <citation type="submission" date="2015-08" db="EMBL/GenBank/DDBJ databases">
        <title>Genomes of Isolates from Cabo Rojo, PR.</title>
        <authorList>
            <person name="Sanchez-Nieves R.L."/>
            <person name="Montalvo-Rodriguez R."/>
        </authorList>
    </citation>
    <scope>NUCLEOTIDE SEQUENCE [LARGE SCALE GENOMIC DNA]</scope>
    <source>
        <strain evidence="3 4">SL3</strain>
    </source>
</reference>
<dbReference type="Gene3D" id="3.40.50.620">
    <property type="entry name" value="HUPs"/>
    <property type="match status" value="2"/>
</dbReference>
<feature type="domain" description="UspA" evidence="2">
    <location>
        <begin position="142"/>
        <end position="273"/>
    </location>
</feature>
<dbReference type="PANTHER" id="PTHR46268">
    <property type="entry name" value="STRESS RESPONSE PROTEIN NHAX"/>
    <property type="match status" value="1"/>
</dbReference>
<dbReference type="OrthoDB" id="105697at2157"/>
<evidence type="ECO:0000313" key="3">
    <source>
        <dbReference type="EMBL" id="KOX92418.1"/>
    </source>
</evidence>
<dbReference type="PANTHER" id="PTHR46268:SF6">
    <property type="entry name" value="UNIVERSAL STRESS PROTEIN UP12"/>
    <property type="match status" value="1"/>
</dbReference>
<evidence type="ECO:0000259" key="2">
    <source>
        <dbReference type="Pfam" id="PF00582"/>
    </source>
</evidence>
<organism evidence="3 4">
    <name type="scientific">Haloarcula rubripromontorii</name>
    <dbReference type="NCBI Taxonomy" id="1705562"/>
    <lineage>
        <taxon>Archaea</taxon>
        <taxon>Methanobacteriati</taxon>
        <taxon>Methanobacteriota</taxon>
        <taxon>Stenosarchaea group</taxon>
        <taxon>Halobacteria</taxon>
        <taxon>Halobacteriales</taxon>
        <taxon>Haloarculaceae</taxon>
        <taxon>Haloarcula</taxon>
    </lineage>
</organism>
<proteinExistence type="inferred from homology"/>
<evidence type="ECO:0000256" key="1">
    <source>
        <dbReference type="ARBA" id="ARBA00008791"/>
    </source>
</evidence>
<dbReference type="Pfam" id="PF00582">
    <property type="entry name" value="Usp"/>
    <property type="match status" value="2"/>
</dbReference>